<dbReference type="GO" id="GO:0005576">
    <property type="term" value="C:extracellular region"/>
    <property type="evidence" value="ECO:0007669"/>
    <property type="project" value="UniProtKB-SubCell"/>
</dbReference>
<protein>
    <submittedName>
        <fullName evidence="6">Uncharacterized protein</fullName>
    </submittedName>
</protein>
<comment type="caution">
    <text evidence="6">The sequence shown here is derived from an EMBL/GenBank/DDBJ whole genome shotgun (WGS) entry which is preliminary data.</text>
</comment>
<feature type="region of interest" description="Disordered" evidence="4">
    <location>
        <begin position="35"/>
        <end position="71"/>
    </location>
</feature>
<feature type="chain" id="PRO_5034410289" evidence="5">
    <location>
        <begin position="22"/>
        <end position="399"/>
    </location>
</feature>
<evidence type="ECO:0000313" key="6">
    <source>
        <dbReference type="EMBL" id="KAF6762071.1"/>
    </source>
</evidence>
<comment type="similarity">
    <text evidence="2">Belongs to the GnRH family.</text>
</comment>
<dbReference type="Proteomes" id="UP000521943">
    <property type="component" value="Unassembled WGS sequence"/>
</dbReference>
<accession>A0A8H6IAR9</accession>
<keyword evidence="7" id="KW-1185">Reference proteome</keyword>
<comment type="subcellular location">
    <subcellularLocation>
        <location evidence="1">Secreted</location>
    </subcellularLocation>
</comment>
<proteinExistence type="inferred from homology"/>
<evidence type="ECO:0000256" key="4">
    <source>
        <dbReference type="SAM" id="MobiDB-lite"/>
    </source>
</evidence>
<evidence type="ECO:0000256" key="5">
    <source>
        <dbReference type="SAM" id="SignalP"/>
    </source>
</evidence>
<feature type="compositionally biased region" description="Low complexity" evidence="4">
    <location>
        <begin position="366"/>
        <end position="387"/>
    </location>
</feature>
<feature type="compositionally biased region" description="Basic residues" evidence="4">
    <location>
        <begin position="388"/>
        <end position="399"/>
    </location>
</feature>
<feature type="region of interest" description="Disordered" evidence="4">
    <location>
        <begin position="336"/>
        <end position="399"/>
    </location>
</feature>
<dbReference type="AlphaFoldDB" id="A0A8H6IAR9"/>
<evidence type="ECO:0000256" key="1">
    <source>
        <dbReference type="ARBA" id="ARBA00004613"/>
    </source>
</evidence>
<evidence type="ECO:0000256" key="3">
    <source>
        <dbReference type="ARBA" id="ARBA00022525"/>
    </source>
</evidence>
<reference evidence="6 7" key="1">
    <citation type="submission" date="2020-07" db="EMBL/GenBank/DDBJ databases">
        <title>Comparative genomics of pyrophilous fungi reveals a link between fire events and developmental genes.</title>
        <authorList>
            <consortium name="DOE Joint Genome Institute"/>
            <person name="Steindorff A.S."/>
            <person name="Carver A."/>
            <person name="Calhoun S."/>
            <person name="Stillman K."/>
            <person name="Liu H."/>
            <person name="Lipzen A."/>
            <person name="Pangilinan J."/>
            <person name="Labutti K."/>
            <person name="Bruns T.D."/>
            <person name="Grigoriev I.V."/>
        </authorList>
    </citation>
    <scope>NUCLEOTIDE SEQUENCE [LARGE SCALE GENOMIC DNA]</scope>
    <source>
        <strain evidence="6 7">CBS 144469</strain>
    </source>
</reference>
<feature type="compositionally biased region" description="Basic residues" evidence="4">
    <location>
        <begin position="353"/>
        <end position="365"/>
    </location>
</feature>
<dbReference type="OrthoDB" id="2502001at2759"/>
<evidence type="ECO:0000313" key="7">
    <source>
        <dbReference type="Proteomes" id="UP000521943"/>
    </source>
</evidence>
<dbReference type="PROSITE" id="PS00473">
    <property type="entry name" value="GNRH"/>
    <property type="match status" value="1"/>
</dbReference>
<keyword evidence="3" id="KW-0964">Secreted</keyword>
<name>A0A8H6IAR9_9AGAR</name>
<dbReference type="EMBL" id="JACGCI010000008">
    <property type="protein sequence ID" value="KAF6762071.1"/>
    <property type="molecule type" value="Genomic_DNA"/>
</dbReference>
<feature type="signal peptide" evidence="5">
    <location>
        <begin position="1"/>
        <end position="21"/>
    </location>
</feature>
<evidence type="ECO:0000256" key="2">
    <source>
        <dbReference type="ARBA" id="ARBA00010968"/>
    </source>
</evidence>
<organism evidence="6 7">
    <name type="scientific">Ephemerocybe angulata</name>
    <dbReference type="NCBI Taxonomy" id="980116"/>
    <lineage>
        <taxon>Eukaryota</taxon>
        <taxon>Fungi</taxon>
        <taxon>Dikarya</taxon>
        <taxon>Basidiomycota</taxon>
        <taxon>Agaricomycotina</taxon>
        <taxon>Agaricomycetes</taxon>
        <taxon>Agaricomycetidae</taxon>
        <taxon>Agaricales</taxon>
        <taxon>Agaricineae</taxon>
        <taxon>Psathyrellaceae</taxon>
        <taxon>Ephemerocybe</taxon>
    </lineage>
</organism>
<dbReference type="InterPro" id="IPR002012">
    <property type="entry name" value="GnRH"/>
</dbReference>
<dbReference type="GO" id="GO:0005179">
    <property type="term" value="F:hormone activity"/>
    <property type="evidence" value="ECO:0007669"/>
    <property type="project" value="InterPro"/>
</dbReference>
<gene>
    <name evidence="6" type="ORF">DFP72DRAFT_957867</name>
</gene>
<sequence length="399" mass="44337">MKLNLALLGSVITLCSIPAQAQYFSQGWKPGQAAHTQAAVPKEGWAPGQPIERQTAGDGSAPEMVETAPPKAPFDWDLGKILVSTLQSFGMNISLPEGVGLDQWDNRIPLITDENYEDVIVKEEFASDEEAEKRTWVLVITSQSSSKADAVSKFVDNMFDSAYNISQVEGDLPNVRWGRIDYFNVTYLTTKWNIWQAPYIVILTDRGQTLRFYRPTQIRVRDDLLLDYLRTEGFKSTPPWTGLWAPGGEREWILHLLAYYMMKAYNVFVKIPKVVLYVASGGLGSLILNWMHKPSKEQQKQLAIRQAKEDAAAKKLNAKNAAEAAVAKGEGEKVKAVLSGDESSTTNTERAGRSKRQQSPKKGKKSVVSVEGSYDSSSSTTSPLKTRSSTRQRKAKKAQ</sequence>
<keyword evidence="5" id="KW-0732">Signal</keyword>